<comment type="caution">
    <text evidence="1">The sequence shown here is derived from an EMBL/GenBank/DDBJ whole genome shotgun (WGS) entry which is preliminary data.</text>
</comment>
<dbReference type="AlphaFoldDB" id="A0A5A7NDK1"/>
<dbReference type="Proteomes" id="UP000324996">
    <property type="component" value="Unassembled WGS sequence"/>
</dbReference>
<dbReference type="EMBL" id="BKCN01000016">
    <property type="protein sequence ID" value="GER05006.1"/>
    <property type="molecule type" value="Genomic_DNA"/>
</dbReference>
<keyword evidence="2" id="KW-1185">Reference proteome</keyword>
<name>A0A5A7NDK1_9PROT</name>
<gene>
    <name evidence="1" type="ORF">JCM17846_26880</name>
</gene>
<accession>A0A5A7NDK1</accession>
<evidence type="ECO:0000313" key="1">
    <source>
        <dbReference type="EMBL" id="GER05006.1"/>
    </source>
</evidence>
<proteinExistence type="predicted"/>
<reference evidence="1 2" key="1">
    <citation type="submission" date="2019-09" db="EMBL/GenBank/DDBJ databases">
        <title>NBRP : Genome information of microbial organism related human and environment.</title>
        <authorList>
            <person name="Hattori M."/>
            <person name="Oshima K."/>
            <person name="Inaba H."/>
            <person name="Suda W."/>
            <person name="Sakamoto M."/>
            <person name="Iino T."/>
            <person name="Kitahara M."/>
            <person name="Oshida Y."/>
            <person name="Iida T."/>
            <person name="Kudo T."/>
            <person name="Itoh T."/>
            <person name="Ohkuma M."/>
        </authorList>
    </citation>
    <scope>NUCLEOTIDE SEQUENCE [LARGE SCALE GENOMIC DNA]</scope>
    <source>
        <strain evidence="1 2">Q-1</strain>
    </source>
</reference>
<organism evidence="1 2">
    <name type="scientific">Iodidimonas nitroreducens</name>
    <dbReference type="NCBI Taxonomy" id="1236968"/>
    <lineage>
        <taxon>Bacteria</taxon>
        <taxon>Pseudomonadati</taxon>
        <taxon>Pseudomonadota</taxon>
        <taxon>Alphaproteobacteria</taxon>
        <taxon>Iodidimonadales</taxon>
        <taxon>Iodidimonadaceae</taxon>
        <taxon>Iodidimonas</taxon>
    </lineage>
</organism>
<dbReference type="RefSeq" id="WP_042087049.1">
    <property type="nucleotide sequence ID" value="NZ_BKCN01000016.1"/>
</dbReference>
<protein>
    <submittedName>
        <fullName evidence="1">Uncharacterized protein</fullName>
    </submittedName>
</protein>
<evidence type="ECO:0000313" key="2">
    <source>
        <dbReference type="Proteomes" id="UP000324996"/>
    </source>
</evidence>
<sequence>MQHKQKCASFPPELQVLYDQAKNIPVSAGDAEAQRQSFAYGNAKIENDRITPNMIAQAADHLKG</sequence>